<evidence type="ECO:0000313" key="2">
    <source>
        <dbReference type="EMBL" id="ACJ24855.1"/>
    </source>
</evidence>
<sequence>MGRVRPRSGSPPAGPAAWTRPGQAGPDVRGGRTPAGSGECAAPVAGLPTRRPDAGGAAPPGRSGDRADGRPPAARGRGRSSPGAGCGGRPPAGSRPPVRRSRWGDAGGGELRAAPATGPATPPSARLHGPVPDCLRVGEFAFPGEECVWW</sequence>
<dbReference type="GO" id="GO:0003743">
    <property type="term" value="F:translation initiation factor activity"/>
    <property type="evidence" value="ECO:0007669"/>
    <property type="project" value="UniProtKB-KW"/>
</dbReference>
<evidence type="ECO:0000256" key="1">
    <source>
        <dbReference type="SAM" id="MobiDB-lite"/>
    </source>
</evidence>
<organism evidence="2">
    <name type="scientific">Streptomyces pactum</name>
    <dbReference type="NCBI Taxonomy" id="68249"/>
    <lineage>
        <taxon>Bacteria</taxon>
        <taxon>Bacillati</taxon>
        <taxon>Actinomycetota</taxon>
        <taxon>Actinomycetes</taxon>
        <taxon>Kitasatosporales</taxon>
        <taxon>Streptomycetaceae</taxon>
        <taxon>Streptomyces</taxon>
    </lineage>
</organism>
<feature type="compositionally biased region" description="Low complexity" evidence="1">
    <location>
        <begin position="70"/>
        <end position="83"/>
    </location>
</feature>
<dbReference type="AlphaFoldDB" id="B7TWK4"/>
<feature type="region of interest" description="Disordered" evidence="1">
    <location>
        <begin position="1"/>
        <end position="129"/>
    </location>
</feature>
<protein>
    <submittedName>
        <fullName evidence="2">Putative translation initiation factor IF-2</fullName>
    </submittedName>
</protein>
<keyword evidence="2" id="KW-0396">Initiation factor</keyword>
<keyword evidence="2" id="KW-0648">Protein biosynthesis</keyword>
<accession>B7TWK4</accession>
<reference evidence="2" key="1">
    <citation type="submission" date="2008-10" db="EMBL/GenBank/DDBJ databases">
        <title>Deciphering pactamycin biosynthesis and engineered production of new pactamycin analogs.</title>
        <authorList>
            <person name="Ito T."/>
            <person name="Roongsawang N."/>
            <person name="Shirasaka N."/>
            <person name="Lu W."/>
            <person name="Flatt P."/>
            <person name="Kasanah N."/>
            <person name="Miranda C."/>
            <person name="Mahmud T."/>
        </authorList>
    </citation>
    <scope>NUCLEOTIDE SEQUENCE</scope>
    <source>
        <strain evidence="2">ATCC 27456</strain>
    </source>
</reference>
<proteinExistence type="predicted"/>
<feature type="compositionally biased region" description="Low complexity" evidence="1">
    <location>
        <begin position="7"/>
        <end position="17"/>
    </location>
</feature>
<dbReference type="EMBL" id="FJ392609">
    <property type="protein sequence ID" value="ACJ24855.1"/>
    <property type="molecule type" value="Genomic_DNA"/>
</dbReference>
<name>B7TWK4_9ACTN</name>